<comment type="caution">
    <text evidence="2">The sequence shown here is derived from an EMBL/GenBank/DDBJ whole genome shotgun (WGS) entry which is preliminary data.</text>
</comment>
<dbReference type="AlphaFoldDB" id="A0A1Y2HDQ3"/>
<feature type="compositionally biased region" description="Pro residues" evidence="1">
    <location>
        <begin position="18"/>
        <end position="28"/>
    </location>
</feature>
<evidence type="ECO:0000256" key="1">
    <source>
        <dbReference type="SAM" id="MobiDB-lite"/>
    </source>
</evidence>
<accession>A0A1Y2HDQ3</accession>
<reference evidence="2 3" key="1">
    <citation type="submission" date="2016-07" db="EMBL/GenBank/DDBJ databases">
        <title>Pervasive Adenine N6-methylation of Active Genes in Fungi.</title>
        <authorList>
            <consortium name="DOE Joint Genome Institute"/>
            <person name="Mondo S.J."/>
            <person name="Dannebaum R.O."/>
            <person name="Kuo R.C."/>
            <person name="Labutti K."/>
            <person name="Haridas S."/>
            <person name="Kuo A."/>
            <person name="Salamov A."/>
            <person name="Ahrendt S.R."/>
            <person name="Lipzen A."/>
            <person name="Sullivan W."/>
            <person name="Andreopoulos W.B."/>
            <person name="Clum A."/>
            <person name="Lindquist E."/>
            <person name="Daum C."/>
            <person name="Ramamoorthy G.K."/>
            <person name="Gryganskyi A."/>
            <person name="Culley D."/>
            <person name="Magnuson J.K."/>
            <person name="James T.Y."/>
            <person name="O'Malley M.A."/>
            <person name="Stajich J.E."/>
            <person name="Spatafora J.W."/>
            <person name="Visel A."/>
            <person name="Grigoriev I.V."/>
        </authorList>
    </citation>
    <scope>NUCLEOTIDE SEQUENCE [LARGE SCALE GENOMIC DNA]</scope>
    <source>
        <strain evidence="2 3">PL171</strain>
    </source>
</reference>
<name>A0A1Y2HDQ3_9FUNG</name>
<organism evidence="2 3">
    <name type="scientific">Catenaria anguillulae PL171</name>
    <dbReference type="NCBI Taxonomy" id="765915"/>
    <lineage>
        <taxon>Eukaryota</taxon>
        <taxon>Fungi</taxon>
        <taxon>Fungi incertae sedis</taxon>
        <taxon>Blastocladiomycota</taxon>
        <taxon>Blastocladiomycetes</taxon>
        <taxon>Blastocladiales</taxon>
        <taxon>Catenariaceae</taxon>
        <taxon>Catenaria</taxon>
    </lineage>
</organism>
<feature type="region of interest" description="Disordered" evidence="1">
    <location>
        <begin position="1"/>
        <end position="68"/>
    </location>
</feature>
<dbReference type="Proteomes" id="UP000193411">
    <property type="component" value="Unassembled WGS sequence"/>
</dbReference>
<dbReference type="EMBL" id="MCFL01000043">
    <property type="protein sequence ID" value="ORZ32689.1"/>
    <property type="molecule type" value="Genomic_DNA"/>
</dbReference>
<gene>
    <name evidence="2" type="ORF">BCR44DRAFT_1231530</name>
</gene>
<sequence length="806" mass="89836">MAKTRRHKKPAPSASSSPSPPPAAPAPPAWTQWDWAQDQEHASKIKGRRNTPSPTSNRKALPANPPVPRPLRLLTLPRTVLAKLLSRRFMPRTALVQLACASKAAADVALPELYSTLLVGSFWALPRLCTTLESRPDLAARVHSFVAGARFILPHHVGHVIDTLGTCTLHAESAITAMRQARALGIGSSEKYPRHKLLMPWLVHVASVCPNLINVDLAGVTTYLEALARPLMFGLLELADILRKRRGRFAMRPAAPFSCVLVENFWMALPMTYKIDVFFVTAMDWGKRTMDVTCQPTLKPELDDTDTIVPFRDLLGELADEDHLWTFDNVQLATAHRMGEFIPALQLYRGHVFQWLKDPQRLWTCAGLDRTRDHMFDLSNKAKPVIKGTVTPYVHFIELAEGILRSVQVDPDRQCKTLMLDGPELEDGPDAPVDSDFITSYKAMFARLSDDPLAWVTEFCIDIAFFIDYNTAHGLVTCMAQGLPSLTSLTIRKTNCPLDYILYLLDPLLRRDCPGKKRIRHLTLSANVFSHVRYYAQLSTTSRIPLPPLTGDRSSICMTRATHGHLQSLSLELEGPGMHNLDTGKLRPPTIAIHPGLVHSLTDISLKQVQVYILPARLAQPHSPSFLPIARVCEGETTLFARTLLPLNHLVYLPRVRSLCMTSNCALASTLAAATHFHGLLPRTPNLDSLTFSVDPAHNNAQHSIWSIESIGHALLTYPCLEYAALNGITRDTRMNMAVVTLGVLGVYPREARLCPRLLYLMVNGKLLDHHQLEWERDRKAGGVVQVREGQLRETMVERGTVAELD</sequence>
<proteinExistence type="predicted"/>
<evidence type="ECO:0000313" key="2">
    <source>
        <dbReference type="EMBL" id="ORZ32689.1"/>
    </source>
</evidence>
<protein>
    <submittedName>
        <fullName evidence="2">Uncharacterized protein</fullName>
    </submittedName>
</protein>
<evidence type="ECO:0000313" key="3">
    <source>
        <dbReference type="Proteomes" id="UP000193411"/>
    </source>
</evidence>
<feature type="compositionally biased region" description="Basic residues" evidence="1">
    <location>
        <begin position="1"/>
        <end position="10"/>
    </location>
</feature>
<keyword evidence="3" id="KW-1185">Reference proteome</keyword>